<dbReference type="AlphaFoldDB" id="A0A4Z0YUH4"/>
<feature type="domain" description="Protein kinase" evidence="10">
    <location>
        <begin position="488"/>
        <end position="820"/>
    </location>
</feature>
<keyword evidence="3" id="KW-0808">Transferase</keyword>
<dbReference type="InterPro" id="IPR017441">
    <property type="entry name" value="Protein_kinase_ATP_BS"/>
</dbReference>
<dbReference type="Gene3D" id="1.10.510.10">
    <property type="entry name" value="Transferase(Phosphotransferase) domain 1"/>
    <property type="match status" value="1"/>
</dbReference>
<proteinExistence type="inferred from homology"/>
<evidence type="ECO:0000256" key="4">
    <source>
        <dbReference type="ARBA" id="ARBA00022741"/>
    </source>
</evidence>
<gene>
    <name evidence="11" type="ORF">E0Z10_g728</name>
</gene>
<feature type="region of interest" description="Disordered" evidence="9">
    <location>
        <begin position="446"/>
        <end position="465"/>
    </location>
</feature>
<dbReference type="FunFam" id="1.10.510.10:FF:000078">
    <property type="entry name" value="Serine/threonine-protein kinase PRP4 homolog"/>
    <property type="match status" value="1"/>
</dbReference>
<dbReference type="EC" id="2.7.11.1" evidence="1"/>
<feature type="compositionally biased region" description="Polar residues" evidence="9">
    <location>
        <begin position="292"/>
        <end position="328"/>
    </location>
</feature>
<keyword evidence="6 8" id="KW-0067">ATP-binding</keyword>
<dbReference type="GO" id="GO:0004674">
    <property type="term" value="F:protein serine/threonine kinase activity"/>
    <property type="evidence" value="ECO:0007669"/>
    <property type="project" value="UniProtKB-KW"/>
</dbReference>
<dbReference type="GO" id="GO:0045292">
    <property type="term" value="P:mRNA cis splicing, via spliceosome"/>
    <property type="evidence" value="ECO:0007669"/>
    <property type="project" value="InterPro"/>
</dbReference>
<keyword evidence="5" id="KW-0418">Kinase</keyword>
<evidence type="ECO:0000259" key="10">
    <source>
        <dbReference type="PROSITE" id="PS50011"/>
    </source>
</evidence>
<evidence type="ECO:0000313" key="12">
    <source>
        <dbReference type="Proteomes" id="UP000297716"/>
    </source>
</evidence>
<feature type="compositionally biased region" description="Polar residues" evidence="9">
    <location>
        <begin position="17"/>
        <end position="26"/>
    </location>
</feature>
<feature type="compositionally biased region" description="Basic and acidic residues" evidence="9">
    <location>
        <begin position="408"/>
        <end position="419"/>
    </location>
</feature>
<dbReference type="PANTHER" id="PTHR24058">
    <property type="entry name" value="DUAL SPECIFICITY PROTEIN KINASE"/>
    <property type="match status" value="1"/>
</dbReference>
<feature type="compositionally biased region" description="Polar residues" evidence="9">
    <location>
        <begin position="195"/>
        <end position="245"/>
    </location>
</feature>
<evidence type="ECO:0000256" key="8">
    <source>
        <dbReference type="PROSITE-ProRule" id="PRU10141"/>
    </source>
</evidence>
<comment type="similarity">
    <text evidence="7">Belongs to the protein kinase superfamily. CMGC Ser/Thr protein kinase family.</text>
</comment>
<feature type="region of interest" description="Disordered" evidence="9">
    <location>
        <begin position="385"/>
        <end position="423"/>
    </location>
</feature>
<feature type="region of interest" description="Disordered" evidence="9">
    <location>
        <begin position="292"/>
        <end position="335"/>
    </location>
</feature>
<dbReference type="STRING" id="37992.A0A4Z0YUH4"/>
<keyword evidence="4 8" id="KW-0547">Nucleotide-binding</keyword>
<dbReference type="EMBL" id="SKBN01000007">
    <property type="protein sequence ID" value="TGJ88049.1"/>
    <property type="molecule type" value="Genomic_DNA"/>
</dbReference>
<feature type="region of interest" description="Disordered" evidence="9">
    <location>
        <begin position="1"/>
        <end position="270"/>
    </location>
</feature>
<feature type="compositionally biased region" description="Basic and acidic residues" evidence="9">
    <location>
        <begin position="31"/>
        <end position="40"/>
    </location>
</feature>
<evidence type="ECO:0000256" key="9">
    <source>
        <dbReference type="SAM" id="MobiDB-lite"/>
    </source>
</evidence>
<dbReference type="PROSITE" id="PS50011">
    <property type="entry name" value="PROTEIN_KINASE_DOM"/>
    <property type="match status" value="1"/>
</dbReference>
<comment type="caution">
    <text evidence="11">The sequence shown here is derived from an EMBL/GenBank/DDBJ whole genome shotgun (WGS) entry which is preliminary data.</text>
</comment>
<protein>
    <recommendedName>
        <fullName evidence="1">non-specific serine/threonine protein kinase</fullName>
        <ecNumber evidence="1">2.7.11.1</ecNumber>
    </recommendedName>
</protein>
<dbReference type="Proteomes" id="UP000297716">
    <property type="component" value="Unassembled WGS sequence"/>
</dbReference>
<feature type="compositionally biased region" description="Basic and acidic residues" evidence="9">
    <location>
        <begin position="127"/>
        <end position="154"/>
    </location>
</feature>
<dbReference type="InterPro" id="IPR008271">
    <property type="entry name" value="Ser/Thr_kinase_AS"/>
</dbReference>
<dbReference type="PANTHER" id="PTHR24058:SF103">
    <property type="entry name" value="SERINE_THREONINE-PROTEIN KINASE PRP4 HOMOLOG"/>
    <property type="match status" value="1"/>
</dbReference>
<evidence type="ECO:0000256" key="2">
    <source>
        <dbReference type="ARBA" id="ARBA00022527"/>
    </source>
</evidence>
<feature type="compositionally biased region" description="Basic and acidic residues" evidence="9">
    <location>
        <begin position="167"/>
        <end position="191"/>
    </location>
</feature>
<evidence type="ECO:0000256" key="1">
    <source>
        <dbReference type="ARBA" id="ARBA00012513"/>
    </source>
</evidence>
<feature type="region of interest" description="Disordered" evidence="9">
    <location>
        <begin position="351"/>
        <end position="373"/>
    </location>
</feature>
<dbReference type="OrthoDB" id="9332038at2759"/>
<feature type="compositionally biased region" description="Basic and acidic residues" evidence="9">
    <location>
        <begin position="246"/>
        <end position="270"/>
    </location>
</feature>
<dbReference type="PROSITE" id="PS00107">
    <property type="entry name" value="PROTEIN_KINASE_ATP"/>
    <property type="match status" value="1"/>
</dbReference>
<feature type="compositionally biased region" description="Basic and acidic residues" evidence="9">
    <location>
        <begin position="73"/>
        <end position="111"/>
    </location>
</feature>
<evidence type="ECO:0000256" key="7">
    <source>
        <dbReference type="ARBA" id="ARBA00023596"/>
    </source>
</evidence>
<evidence type="ECO:0000256" key="3">
    <source>
        <dbReference type="ARBA" id="ARBA00022679"/>
    </source>
</evidence>
<dbReference type="GO" id="GO:0005524">
    <property type="term" value="F:ATP binding"/>
    <property type="evidence" value="ECO:0007669"/>
    <property type="project" value="UniProtKB-UniRule"/>
</dbReference>
<reference evidence="11 12" key="1">
    <citation type="submission" date="2019-03" db="EMBL/GenBank/DDBJ databases">
        <title>Draft genome sequence of Xylaria hypoxylon DSM 108379, a ubiquitous saprotrophic-parasitic fungi on hardwood.</title>
        <authorList>
            <person name="Buettner E."/>
            <person name="Leonhardt S."/>
            <person name="Gebauer A.M."/>
            <person name="Liers C."/>
            <person name="Hofrichter M."/>
            <person name="Kellner H."/>
        </authorList>
    </citation>
    <scope>NUCLEOTIDE SEQUENCE [LARGE SCALE GENOMIC DNA]</scope>
    <source>
        <strain evidence="11 12">DSM 108379</strain>
    </source>
</reference>
<dbReference type="SMART" id="SM00220">
    <property type="entry name" value="S_TKc"/>
    <property type="match status" value="1"/>
</dbReference>
<dbReference type="InterPro" id="IPR044092">
    <property type="entry name" value="STKc_PRP4"/>
</dbReference>
<sequence length="829" mass="93244">MASPSSSDEGEIVESRVGNSKATSLPQIDGHGVDRMDRTRARFSRSRSPEYLNGVRRHPTTSRQSRSPRGLKRSHDDRDPYRGSRLDPDPRRFRVHYEDPRDNYRRARISYDDEDRPPSRSSATNLHYDDRDRNHGHDRAGDRSQDRDRYPDKRPRNRTRSPYNSSRGERDRGDYSRRDNDRVRRDTDRNGADGTRSSHYQKNPRSIQDSPDASKQRSTVKTSDNTSASSGTGSTPRGLGNTSTDHLAKATEPEKLLEDEKPVDIDAEIERRRRRRQELVAKSRATPMLVQALQSSEKANGLSPTTTRGSTPMATEVNTPQSAFSSPRSPGLQEGLSLAPLDIANDQELINIHGNPRNGNEEDGPSAADYDPTADMREDELRDERRNGHVGPHGEILHSDQKAQIPPIHEEQNSKKSAADDDDDFDMFAEDFDEDKFVAPKTAHLDTTADDRKDPVALAQPSGGGILEGDDKDGYYKIRIGEIINGRYQVQSTLGKGMFSGVARAVDITNKNLVAIKMMRNNDALRKGGFTEIAILQKLNDADPDDRKHIVKFERHFEHKGHLCLAFENLSLNLREVLRKFGNNIGINLSATRAYAHQIFVALAHFRKCSIIHADLKPDNILVNETRNVLKICDLGTAIDRSDAATAHTEITPYLVSRFYRAPEIILGMPYDYAIDMWSIGSTLYELYTGKILFAGDSNNQMLKAIIEIRGKFSPKLYKRGEMSHLHFDEVGNFISAERDKTLGKLMGANQSNLPQTTIRTLAIVKPTRDLRTRLMAASGGMTDTESRDLNNFVDLLERCLTLNPDKRITPSEALKHPFFLSKASGPLR</sequence>
<dbReference type="PROSITE" id="PS00108">
    <property type="entry name" value="PROTEIN_KINASE_ST"/>
    <property type="match status" value="1"/>
</dbReference>
<evidence type="ECO:0000256" key="6">
    <source>
        <dbReference type="ARBA" id="ARBA00022840"/>
    </source>
</evidence>
<evidence type="ECO:0000256" key="5">
    <source>
        <dbReference type="ARBA" id="ARBA00022777"/>
    </source>
</evidence>
<dbReference type="InterPro" id="IPR050494">
    <property type="entry name" value="Ser_Thr_dual-spec_kinase"/>
</dbReference>
<feature type="binding site" evidence="8">
    <location>
        <position position="517"/>
    </location>
    <ligand>
        <name>ATP</name>
        <dbReference type="ChEBI" id="CHEBI:30616"/>
    </ligand>
</feature>
<feature type="compositionally biased region" description="Basic and acidic residues" evidence="9">
    <location>
        <begin position="446"/>
        <end position="455"/>
    </location>
</feature>
<name>A0A4Z0YUH4_9PEZI</name>
<dbReference type="SUPFAM" id="SSF56112">
    <property type="entry name" value="Protein kinase-like (PK-like)"/>
    <property type="match status" value="1"/>
</dbReference>
<dbReference type="CDD" id="cd14135">
    <property type="entry name" value="STKc_PRP4"/>
    <property type="match status" value="1"/>
</dbReference>
<accession>A0A4Z0YUH4</accession>
<dbReference type="Pfam" id="PF00069">
    <property type="entry name" value="Pkinase"/>
    <property type="match status" value="1"/>
</dbReference>
<dbReference type="InterPro" id="IPR000719">
    <property type="entry name" value="Prot_kinase_dom"/>
</dbReference>
<dbReference type="InterPro" id="IPR011009">
    <property type="entry name" value="Kinase-like_dom_sf"/>
</dbReference>
<dbReference type="Gene3D" id="3.30.200.20">
    <property type="entry name" value="Phosphorylase Kinase, domain 1"/>
    <property type="match status" value="1"/>
</dbReference>
<organism evidence="11 12">
    <name type="scientific">Xylaria hypoxylon</name>
    <dbReference type="NCBI Taxonomy" id="37992"/>
    <lineage>
        <taxon>Eukaryota</taxon>
        <taxon>Fungi</taxon>
        <taxon>Dikarya</taxon>
        <taxon>Ascomycota</taxon>
        <taxon>Pezizomycotina</taxon>
        <taxon>Sordariomycetes</taxon>
        <taxon>Xylariomycetidae</taxon>
        <taxon>Xylariales</taxon>
        <taxon>Xylariaceae</taxon>
        <taxon>Xylaria</taxon>
    </lineage>
</organism>
<evidence type="ECO:0000313" key="11">
    <source>
        <dbReference type="EMBL" id="TGJ88049.1"/>
    </source>
</evidence>
<keyword evidence="12" id="KW-1185">Reference proteome</keyword>
<keyword evidence="2" id="KW-0723">Serine/threonine-protein kinase</keyword>